<comment type="function">
    <text evidence="10">Phospholipid scramblase involved in autophagy. Cycles between the preautophagosomal structure/phagophore assembly site (PAS) and the cytoplasmic vesicle pool and supplies membrane for the growing autophagosome. Lipid scramblase activity plays a key role in preautophagosomal structure/phagophore assembly by distributing the phospholipids that arrive through ATG2 from the cytoplasmic to the luminal leaflet of the bilayer, thereby driving autophagosomal membrane expansion.</text>
</comment>
<evidence type="ECO:0000256" key="5">
    <source>
        <dbReference type="ARBA" id="ARBA00022692"/>
    </source>
</evidence>
<evidence type="ECO:0000256" key="8">
    <source>
        <dbReference type="ARBA" id="ARBA00023055"/>
    </source>
</evidence>
<name>A0ABD1CSL5_CULPP</name>
<evidence type="ECO:0000256" key="9">
    <source>
        <dbReference type="ARBA" id="ARBA00023136"/>
    </source>
</evidence>
<dbReference type="Proteomes" id="UP001562425">
    <property type="component" value="Unassembled WGS sequence"/>
</dbReference>
<feature type="transmembrane region" description="Helical" evidence="10">
    <location>
        <begin position="138"/>
        <end position="158"/>
    </location>
</feature>
<feature type="transmembrane region" description="Helical" evidence="10">
    <location>
        <begin position="90"/>
        <end position="107"/>
    </location>
</feature>
<reference evidence="12 13" key="1">
    <citation type="submission" date="2024-05" db="EMBL/GenBank/DDBJ databases">
        <title>Culex pipiens pipiens assembly and annotation.</title>
        <authorList>
            <person name="Alout H."/>
            <person name="Durand T."/>
        </authorList>
    </citation>
    <scope>NUCLEOTIDE SEQUENCE [LARGE SCALE GENOMIC DNA]</scope>
    <source>
        <strain evidence="12">HA-2024</strain>
        <tissue evidence="12">Whole body</tissue>
    </source>
</reference>
<feature type="region of interest" description="Disordered" evidence="11">
    <location>
        <begin position="1"/>
        <end position="44"/>
    </location>
</feature>
<keyword evidence="9 10" id="KW-0472">Membrane</keyword>
<dbReference type="AlphaFoldDB" id="A0ABD1CSL5"/>
<feature type="region of interest" description="Disordered" evidence="11">
    <location>
        <begin position="865"/>
        <end position="941"/>
    </location>
</feature>
<feature type="compositionally biased region" description="Basic and acidic residues" evidence="11">
    <location>
        <begin position="1"/>
        <end position="10"/>
    </location>
</feature>
<keyword evidence="8 10" id="KW-0445">Lipid transport</keyword>
<keyword evidence="13" id="KW-1185">Reference proteome</keyword>
<accession>A0ABD1CSL5</accession>
<feature type="region of interest" description="Disordered" evidence="11">
    <location>
        <begin position="687"/>
        <end position="710"/>
    </location>
</feature>
<feature type="compositionally biased region" description="Polar residues" evidence="11">
    <location>
        <begin position="11"/>
        <end position="20"/>
    </location>
</feature>
<evidence type="ECO:0000313" key="12">
    <source>
        <dbReference type="EMBL" id="KAL1379398.1"/>
    </source>
</evidence>
<keyword evidence="5 10" id="KW-0812">Transmembrane</keyword>
<dbReference type="GO" id="GO:0006914">
    <property type="term" value="P:autophagy"/>
    <property type="evidence" value="ECO:0007669"/>
    <property type="project" value="UniProtKB-KW"/>
</dbReference>
<dbReference type="Pfam" id="PF04109">
    <property type="entry name" value="ATG9"/>
    <property type="match status" value="1"/>
</dbReference>
<feature type="transmembrane region" description="Helical" evidence="10">
    <location>
        <begin position="416"/>
        <end position="434"/>
    </location>
</feature>
<evidence type="ECO:0000256" key="11">
    <source>
        <dbReference type="SAM" id="MobiDB-lite"/>
    </source>
</evidence>
<dbReference type="PANTHER" id="PTHR13038:SF10">
    <property type="entry name" value="AUTOPHAGY-RELATED PROTEIN 9"/>
    <property type="match status" value="1"/>
</dbReference>
<evidence type="ECO:0000256" key="1">
    <source>
        <dbReference type="ARBA" id="ARBA00004511"/>
    </source>
</evidence>
<feature type="compositionally biased region" description="Polar residues" evidence="11">
    <location>
        <begin position="924"/>
        <end position="941"/>
    </location>
</feature>
<comment type="similarity">
    <text evidence="2 10">Belongs to the ATG9 family.</text>
</comment>
<dbReference type="PANTHER" id="PTHR13038">
    <property type="entry name" value="APG9 AUTOPHAGY 9"/>
    <property type="match status" value="1"/>
</dbReference>
<sequence>MATTRHDTKSYDTLTNQDTNPFVADQGGNAKRSPTIDEEETPQSSGLVIHVVPETNKARWNHIEDLDSFFTRVYCYHQKHGFYVMMLQKVFELFQFVFVVVLITYMFNCVDYGVLFNDTNVHEKVTLPMAMLSPSECVAVLGGLDWLVLFLAGVFWVFRLMRFLLQFVQFLDIKQFFNMALKIEDADLDNLTWHEVQKRIREVQSEIQMSINKEQLTELDIYHRILRFKNYMVAMMNKSLLPSTIQLPFLGNVVCLSQALRYNVGLILFWGPWSPFENNWHLREEFKRSNRRIELSHRLASQIFWVAMFNLILSPFIFLCQLMFFFFNYVDLIKKEPGTLGIRCWSQYGKLYLRHFNELDHELEARLTRAYRPAVKYMSSFSSPLLTVIARNVAFLCGGVASMIFLLAVYDEDVFQVQHVFTICTVLGAASVIARSMIPDENMIWCPEQLLRNVLAHVHYLPAAWRGFAHTSGVRDQFEQFFQLKAMYILNELFSPFVAPFVLLFVLKPKALDLVDFFRNFTVDVVGVGDVCSFAQMDVRKHGNPDWQITNSAIDKDDESTEAVNVVAPPAGPPVDNNQYTQGEHGKTELSLVHFTLTNPTWQMPPEARQFVQGIKRHALQDLNRQRGMLYGGGGPAVAAAATGNAMAQSLFSVESLGEQYQSIIHPILQTHNLSNSQQLGLSMNYGGYASPPPPPASQMPSSSQHYQFNSPQSFDFERMLQQNLTDGSTMGGAPLRSTFLHDINENDDDESGGGGVGAVGDTGTSQMHPSSLGASGMAAAATTSASGTMSFSTRGGMSRREGPAEGSRNGLLSSLYGGGEAPTTTPHEVTTADMCLSTLYLHELHHNHMRRRGGSLRTDLSQRQLWQRPHQQQQQPSPSVLVVGGLGVGAASSSSSSGPAAERTPLLGSKNDIGPEQDLRGARTTNQDRVAGQTNLCWEG</sequence>
<proteinExistence type="inferred from homology"/>
<feature type="transmembrane region" description="Helical" evidence="10">
    <location>
        <begin position="303"/>
        <end position="327"/>
    </location>
</feature>
<dbReference type="GO" id="GO:0006869">
    <property type="term" value="P:lipid transport"/>
    <property type="evidence" value="ECO:0007669"/>
    <property type="project" value="UniProtKB-KW"/>
</dbReference>
<feature type="transmembrane region" description="Helical" evidence="10">
    <location>
        <begin position="388"/>
        <end position="410"/>
    </location>
</feature>
<dbReference type="EMBL" id="JBEHCU010009700">
    <property type="protein sequence ID" value="KAL1379398.1"/>
    <property type="molecule type" value="Genomic_DNA"/>
</dbReference>
<dbReference type="GO" id="GO:0034045">
    <property type="term" value="C:phagophore assembly site membrane"/>
    <property type="evidence" value="ECO:0007669"/>
    <property type="project" value="UniProtKB-SubCell"/>
</dbReference>
<feature type="region of interest" description="Disordered" evidence="11">
    <location>
        <begin position="745"/>
        <end position="828"/>
    </location>
</feature>
<keyword evidence="6 10" id="KW-1133">Transmembrane helix</keyword>
<protein>
    <recommendedName>
        <fullName evidence="3 10">Autophagy-related protein 9</fullName>
    </recommendedName>
</protein>
<feature type="compositionally biased region" description="Low complexity" evidence="11">
    <location>
        <begin position="762"/>
        <end position="791"/>
    </location>
</feature>
<evidence type="ECO:0000256" key="7">
    <source>
        <dbReference type="ARBA" id="ARBA00023006"/>
    </source>
</evidence>
<evidence type="ECO:0000256" key="4">
    <source>
        <dbReference type="ARBA" id="ARBA00022448"/>
    </source>
</evidence>
<comment type="subcellular location">
    <subcellularLocation>
        <location evidence="1 10">Preautophagosomal structure membrane</location>
        <topology evidence="1 10">Multi-pass membrane protein</topology>
    </subcellularLocation>
</comment>
<comment type="caution">
    <text evidence="12">The sequence shown here is derived from an EMBL/GenBank/DDBJ whole genome shotgun (WGS) entry which is preliminary data.</text>
</comment>
<gene>
    <name evidence="12" type="ORF">pipiens_001449</name>
</gene>
<keyword evidence="7 10" id="KW-0072">Autophagy</keyword>
<evidence type="ECO:0000256" key="10">
    <source>
        <dbReference type="RuleBase" id="RU364027"/>
    </source>
</evidence>
<keyword evidence="4 10" id="KW-0813">Transport</keyword>
<dbReference type="InterPro" id="IPR007241">
    <property type="entry name" value="Autophagy-rel_prot_9"/>
</dbReference>
<organism evidence="12 13">
    <name type="scientific">Culex pipiens pipiens</name>
    <name type="common">Northern house mosquito</name>
    <dbReference type="NCBI Taxonomy" id="38569"/>
    <lineage>
        <taxon>Eukaryota</taxon>
        <taxon>Metazoa</taxon>
        <taxon>Ecdysozoa</taxon>
        <taxon>Arthropoda</taxon>
        <taxon>Hexapoda</taxon>
        <taxon>Insecta</taxon>
        <taxon>Pterygota</taxon>
        <taxon>Neoptera</taxon>
        <taxon>Endopterygota</taxon>
        <taxon>Diptera</taxon>
        <taxon>Nematocera</taxon>
        <taxon>Culicoidea</taxon>
        <taxon>Culicidae</taxon>
        <taxon>Culicinae</taxon>
        <taxon>Culicini</taxon>
        <taxon>Culex</taxon>
        <taxon>Culex</taxon>
    </lineage>
</organism>
<evidence type="ECO:0000256" key="2">
    <source>
        <dbReference type="ARBA" id="ARBA00006185"/>
    </source>
</evidence>
<evidence type="ECO:0000313" key="13">
    <source>
        <dbReference type="Proteomes" id="UP001562425"/>
    </source>
</evidence>
<evidence type="ECO:0000256" key="3">
    <source>
        <dbReference type="ARBA" id="ARBA00018074"/>
    </source>
</evidence>
<evidence type="ECO:0000256" key="6">
    <source>
        <dbReference type="ARBA" id="ARBA00022989"/>
    </source>
</evidence>
<feature type="compositionally biased region" description="Low complexity" evidence="11">
    <location>
        <begin position="865"/>
        <end position="902"/>
    </location>
</feature>